<dbReference type="EMBL" id="VICE01000130">
    <property type="protein sequence ID" value="TQD41071.1"/>
    <property type="molecule type" value="Genomic_DNA"/>
</dbReference>
<evidence type="ECO:0000313" key="3">
    <source>
        <dbReference type="Proteomes" id="UP000318212"/>
    </source>
</evidence>
<dbReference type="PANTHER" id="PTHR40590:SF1">
    <property type="entry name" value="CYTOPLASMIC PROTEIN"/>
    <property type="match status" value="1"/>
</dbReference>
<dbReference type="CDD" id="cd14789">
    <property type="entry name" value="Tiki"/>
    <property type="match status" value="1"/>
</dbReference>
<feature type="chain" id="PRO_5021253831" evidence="1">
    <location>
        <begin position="35"/>
        <end position="332"/>
    </location>
</feature>
<dbReference type="OrthoDB" id="357294at2"/>
<dbReference type="AlphaFoldDB" id="A0A507ZWZ8"/>
<protein>
    <submittedName>
        <fullName evidence="2">TraB/GumN family protein</fullName>
    </submittedName>
</protein>
<accession>A0A507ZWZ8</accession>
<comment type="caution">
    <text evidence="2">The sequence shown here is derived from an EMBL/GenBank/DDBJ whole genome shotgun (WGS) entry which is preliminary data.</text>
</comment>
<keyword evidence="3" id="KW-1185">Reference proteome</keyword>
<evidence type="ECO:0000256" key="1">
    <source>
        <dbReference type="SAM" id="SignalP"/>
    </source>
</evidence>
<evidence type="ECO:0000313" key="2">
    <source>
        <dbReference type="EMBL" id="TQD41071.1"/>
    </source>
</evidence>
<dbReference type="RefSeq" id="WP_141519333.1">
    <property type="nucleotide sequence ID" value="NZ_VICE01000130.1"/>
</dbReference>
<reference evidence="2 3" key="1">
    <citation type="submission" date="2019-06" db="EMBL/GenBank/DDBJ databases">
        <title>Lysobacter alkalisoli sp. nov. isolated from saline soil.</title>
        <authorList>
            <person name="Sun J.-Q."/>
            <person name="Xu L."/>
        </authorList>
    </citation>
    <scope>NUCLEOTIDE SEQUENCE [LARGE SCALE GENOMIC DNA]</scope>
    <source>
        <strain evidence="2 3">JCM 31130</strain>
    </source>
</reference>
<sequence>MTLRTEGRRMHPIRSRLIAILVACTLPLAATALAAPPADATPQALQADAAPAPAPPVPLLWKVSDADNAIYLLGSFHLLKPSDYPTSADIDAAFDQAAEVVFEIPPEALADPATGMKMLQASGYADGRSLSQVLAPEELQQLDALFRASGQSVASVEAYEPWFINLSLVMGMSQAMGFNSAHGLDQHLIARAAEAGKPTAGLETIDAQLAALDGMPMDEQVESLVEFVQDPAQAQVELGQMHDAWRQGDTGVLEALAIDEMKTRTPESYRLVNVARNDAWLPGLQAMLDARSDEDVLVVVGAMHLLGEDGLVDKLAAAGYAVERVCGACSAD</sequence>
<name>A0A507ZWZ8_9GAMM</name>
<dbReference type="InterPro" id="IPR047111">
    <property type="entry name" value="YbaP-like"/>
</dbReference>
<dbReference type="Pfam" id="PF01963">
    <property type="entry name" value="TraB_PrgY_gumN"/>
    <property type="match status" value="1"/>
</dbReference>
<feature type="signal peptide" evidence="1">
    <location>
        <begin position="1"/>
        <end position="34"/>
    </location>
</feature>
<dbReference type="PANTHER" id="PTHR40590">
    <property type="entry name" value="CYTOPLASMIC PROTEIN-RELATED"/>
    <property type="match status" value="1"/>
</dbReference>
<dbReference type="Proteomes" id="UP000318212">
    <property type="component" value="Unassembled WGS sequence"/>
</dbReference>
<proteinExistence type="predicted"/>
<organism evidence="2 3">
    <name type="scientific">Marilutibacter aestuarii</name>
    <dbReference type="NCBI Taxonomy" id="1706195"/>
    <lineage>
        <taxon>Bacteria</taxon>
        <taxon>Pseudomonadati</taxon>
        <taxon>Pseudomonadota</taxon>
        <taxon>Gammaproteobacteria</taxon>
        <taxon>Lysobacterales</taxon>
        <taxon>Lysobacteraceae</taxon>
        <taxon>Marilutibacter</taxon>
    </lineage>
</organism>
<keyword evidence="1" id="KW-0732">Signal</keyword>
<dbReference type="InterPro" id="IPR002816">
    <property type="entry name" value="TraB/PrgY/GumN_fam"/>
</dbReference>
<gene>
    <name evidence="2" type="ORF">FKV25_13590</name>
</gene>